<gene>
    <name evidence="5" type="ORF">GCM10025862_29340</name>
</gene>
<evidence type="ECO:0000313" key="5">
    <source>
        <dbReference type="EMBL" id="GMA20913.1"/>
    </source>
</evidence>
<evidence type="ECO:0000256" key="3">
    <source>
        <dbReference type="SAM" id="MobiDB-lite"/>
    </source>
</evidence>
<proteinExistence type="predicted"/>
<comment type="caution">
    <text evidence="5">The sequence shown here is derived from an EMBL/GenBank/DDBJ whole genome shotgun (WGS) entry which is preliminary data.</text>
</comment>
<name>A0ABQ6HSW5_9MICO</name>
<feature type="DNA-binding region" description="H-T-H motif" evidence="2">
    <location>
        <begin position="39"/>
        <end position="58"/>
    </location>
</feature>
<evidence type="ECO:0000313" key="6">
    <source>
        <dbReference type="Proteomes" id="UP001157109"/>
    </source>
</evidence>
<dbReference type="PRINTS" id="PR00455">
    <property type="entry name" value="HTHTETR"/>
</dbReference>
<dbReference type="SUPFAM" id="SSF48498">
    <property type="entry name" value="Tetracyclin repressor-like, C-terminal domain"/>
    <property type="match status" value="1"/>
</dbReference>
<dbReference type="SUPFAM" id="SSF46689">
    <property type="entry name" value="Homeodomain-like"/>
    <property type="match status" value="1"/>
</dbReference>
<dbReference type="InterPro" id="IPR041678">
    <property type="entry name" value="TetR_C_16"/>
</dbReference>
<feature type="domain" description="HTH tetR-type" evidence="4">
    <location>
        <begin position="16"/>
        <end position="76"/>
    </location>
</feature>
<reference evidence="6" key="1">
    <citation type="journal article" date="2019" name="Int. J. Syst. Evol. Microbiol.">
        <title>The Global Catalogue of Microorganisms (GCM) 10K type strain sequencing project: providing services to taxonomists for standard genome sequencing and annotation.</title>
        <authorList>
            <consortium name="The Broad Institute Genomics Platform"/>
            <consortium name="The Broad Institute Genome Sequencing Center for Infectious Disease"/>
            <person name="Wu L."/>
            <person name="Ma J."/>
        </authorList>
    </citation>
    <scope>NUCLEOTIDE SEQUENCE [LARGE SCALE GENOMIC DNA]</scope>
    <source>
        <strain evidence="6">NBRC 105830</strain>
    </source>
</reference>
<dbReference type="InterPro" id="IPR036271">
    <property type="entry name" value="Tet_transcr_reg_TetR-rel_C_sf"/>
</dbReference>
<dbReference type="InterPro" id="IPR050109">
    <property type="entry name" value="HTH-type_TetR-like_transc_reg"/>
</dbReference>
<dbReference type="Proteomes" id="UP001157109">
    <property type="component" value="Unassembled WGS sequence"/>
</dbReference>
<dbReference type="PANTHER" id="PTHR30055:SF235">
    <property type="entry name" value="TRANSCRIPTIONAL REGULATORY PROTEIN"/>
    <property type="match status" value="1"/>
</dbReference>
<sequence>MSVDTKGRTGRRPGPVSTRDSILDAAREQFTQHGFKGATLRAIAGQAGVDPGLIRHFFGDKEGLFVASLELPREALDAVRGSAEGPPEQWGERLTRGYLSLWEDPETAAPLRALVVSAFANELALTQLRDFLTRSVLADMAPLLPQDQPGLRLASAMTHLVGTALGRYLLRIPRWWSPAWTRSSRSSPPRSRATSPDASRRA</sequence>
<keyword evidence="1 2" id="KW-0238">DNA-binding</keyword>
<dbReference type="PANTHER" id="PTHR30055">
    <property type="entry name" value="HTH-TYPE TRANSCRIPTIONAL REGULATOR RUTR"/>
    <property type="match status" value="1"/>
</dbReference>
<organism evidence="5 6">
    <name type="scientific">Arsenicicoccus piscis</name>
    <dbReference type="NCBI Taxonomy" id="673954"/>
    <lineage>
        <taxon>Bacteria</taxon>
        <taxon>Bacillati</taxon>
        <taxon>Actinomycetota</taxon>
        <taxon>Actinomycetes</taxon>
        <taxon>Micrococcales</taxon>
        <taxon>Intrasporangiaceae</taxon>
        <taxon>Arsenicicoccus</taxon>
    </lineage>
</organism>
<feature type="region of interest" description="Disordered" evidence="3">
    <location>
        <begin position="180"/>
        <end position="202"/>
    </location>
</feature>
<dbReference type="EMBL" id="BSUJ01000001">
    <property type="protein sequence ID" value="GMA20913.1"/>
    <property type="molecule type" value="Genomic_DNA"/>
</dbReference>
<dbReference type="Pfam" id="PF17920">
    <property type="entry name" value="TetR_C_16"/>
    <property type="match status" value="1"/>
</dbReference>
<dbReference type="Gene3D" id="1.10.10.60">
    <property type="entry name" value="Homeodomain-like"/>
    <property type="match status" value="1"/>
</dbReference>
<keyword evidence="6" id="KW-1185">Reference proteome</keyword>
<dbReference type="Pfam" id="PF00440">
    <property type="entry name" value="TetR_N"/>
    <property type="match status" value="1"/>
</dbReference>
<dbReference type="InterPro" id="IPR009057">
    <property type="entry name" value="Homeodomain-like_sf"/>
</dbReference>
<evidence type="ECO:0000256" key="1">
    <source>
        <dbReference type="ARBA" id="ARBA00023125"/>
    </source>
</evidence>
<evidence type="ECO:0000256" key="2">
    <source>
        <dbReference type="PROSITE-ProRule" id="PRU00335"/>
    </source>
</evidence>
<feature type="region of interest" description="Disordered" evidence="3">
    <location>
        <begin position="1"/>
        <end position="20"/>
    </location>
</feature>
<dbReference type="Gene3D" id="1.10.357.10">
    <property type="entry name" value="Tetracycline Repressor, domain 2"/>
    <property type="match status" value="1"/>
</dbReference>
<evidence type="ECO:0000259" key="4">
    <source>
        <dbReference type="PROSITE" id="PS50977"/>
    </source>
</evidence>
<dbReference type="PROSITE" id="PS50977">
    <property type="entry name" value="HTH_TETR_2"/>
    <property type="match status" value="1"/>
</dbReference>
<accession>A0ABQ6HSW5</accession>
<dbReference type="RefSeq" id="WP_284284733.1">
    <property type="nucleotide sequence ID" value="NZ_BSUJ01000001.1"/>
</dbReference>
<protein>
    <submittedName>
        <fullName evidence="5">TetR family transcriptional regulator</fullName>
    </submittedName>
</protein>
<dbReference type="InterPro" id="IPR001647">
    <property type="entry name" value="HTH_TetR"/>
</dbReference>